<dbReference type="EMBL" id="FTNK01000008">
    <property type="protein sequence ID" value="SIR17048.1"/>
    <property type="molecule type" value="Genomic_DNA"/>
</dbReference>
<dbReference type="RefSeq" id="WP_068579243.1">
    <property type="nucleotide sequence ID" value="NZ_FTNK01000008.1"/>
</dbReference>
<gene>
    <name evidence="3" type="ORF">SAMN05421578_10814</name>
</gene>
<dbReference type="InterPro" id="IPR012223">
    <property type="entry name" value="TEII"/>
</dbReference>
<evidence type="ECO:0000313" key="3">
    <source>
        <dbReference type="EMBL" id="SIR17048.1"/>
    </source>
</evidence>
<dbReference type="PANTHER" id="PTHR11487:SF0">
    <property type="entry name" value="S-ACYL FATTY ACID SYNTHASE THIOESTERASE, MEDIUM CHAIN"/>
    <property type="match status" value="1"/>
</dbReference>
<organism evidence="3 4">
    <name type="scientific">Paenibacillus macquariensis</name>
    <dbReference type="NCBI Taxonomy" id="948756"/>
    <lineage>
        <taxon>Bacteria</taxon>
        <taxon>Bacillati</taxon>
        <taxon>Bacillota</taxon>
        <taxon>Bacilli</taxon>
        <taxon>Bacillales</taxon>
        <taxon>Paenibacillaceae</taxon>
        <taxon>Paenibacillus</taxon>
    </lineage>
</organism>
<proteinExistence type="inferred from homology"/>
<dbReference type="InterPro" id="IPR001031">
    <property type="entry name" value="Thioesterase"/>
</dbReference>
<dbReference type="PANTHER" id="PTHR11487">
    <property type="entry name" value="THIOESTERASE"/>
    <property type="match status" value="1"/>
</dbReference>
<feature type="domain" description="Thioesterase" evidence="2">
    <location>
        <begin position="3"/>
        <end position="227"/>
    </location>
</feature>
<evidence type="ECO:0000259" key="2">
    <source>
        <dbReference type="Pfam" id="PF00975"/>
    </source>
</evidence>
<dbReference type="Gene3D" id="3.40.50.1820">
    <property type="entry name" value="alpha/beta hydrolase"/>
    <property type="match status" value="1"/>
</dbReference>
<name>A0ABY1K2J3_9BACL</name>
<reference evidence="3 4" key="1">
    <citation type="submission" date="2017-01" db="EMBL/GenBank/DDBJ databases">
        <authorList>
            <person name="Varghese N."/>
            <person name="Submissions S."/>
        </authorList>
    </citation>
    <scope>NUCLEOTIDE SEQUENCE [LARGE SCALE GENOMIC DNA]</scope>
    <source>
        <strain evidence="3 4">ATCC 23464</strain>
    </source>
</reference>
<dbReference type="InterPro" id="IPR029058">
    <property type="entry name" value="AB_hydrolase_fold"/>
</dbReference>
<keyword evidence="4" id="KW-1185">Reference proteome</keyword>
<sequence>MIKLFCIPHAGGSASIYSKWRAFLNPAIELHPVELCGRGSRHKEDFYQSIDDAAEDIYSQIDYLLDGRFALFGHSMGSLLAYEVCRKIKERKGMDPVHLFASGRQAPQCKRSGDLIHTKPDHAVISEIVRLQGTTSELVGNQIFLEYFLPIIKADYKIIEQYNLSSRDILLNCDMTVMCGTDDDFVYEELSAWQQHTAGTCRIQYFNGGHFYLNDEMHSVVRFINSQLINVLTEKQQR</sequence>
<evidence type="ECO:0000313" key="4">
    <source>
        <dbReference type="Proteomes" id="UP000186666"/>
    </source>
</evidence>
<dbReference type="SUPFAM" id="SSF53474">
    <property type="entry name" value="alpha/beta-Hydrolases"/>
    <property type="match status" value="1"/>
</dbReference>
<protein>
    <submittedName>
        <fullName evidence="3">Surfactin synthase thioesterase subunit</fullName>
    </submittedName>
</protein>
<dbReference type="Pfam" id="PF00975">
    <property type="entry name" value="Thioesterase"/>
    <property type="match status" value="1"/>
</dbReference>
<dbReference type="Proteomes" id="UP000186666">
    <property type="component" value="Unassembled WGS sequence"/>
</dbReference>
<comment type="caution">
    <text evidence="3">The sequence shown here is derived from an EMBL/GenBank/DDBJ whole genome shotgun (WGS) entry which is preliminary data.</text>
</comment>
<comment type="similarity">
    <text evidence="1">Belongs to the thioesterase family.</text>
</comment>
<accession>A0ABY1K2J3</accession>
<evidence type="ECO:0000256" key="1">
    <source>
        <dbReference type="ARBA" id="ARBA00007169"/>
    </source>
</evidence>